<dbReference type="AlphaFoldDB" id="U6KHK9"/>
<dbReference type="Proteomes" id="UP000030744">
    <property type="component" value="Unassembled WGS sequence"/>
</dbReference>
<gene>
    <name evidence="2" type="ORF">EMH_0074420</name>
</gene>
<feature type="region of interest" description="Disordered" evidence="1">
    <location>
        <begin position="33"/>
        <end position="52"/>
    </location>
</feature>
<dbReference type="VEuPathDB" id="ToxoDB:EMH_0074420"/>
<organism evidence="2 3">
    <name type="scientific">Eimeria mitis</name>
    <dbReference type="NCBI Taxonomy" id="44415"/>
    <lineage>
        <taxon>Eukaryota</taxon>
        <taxon>Sar</taxon>
        <taxon>Alveolata</taxon>
        <taxon>Apicomplexa</taxon>
        <taxon>Conoidasida</taxon>
        <taxon>Coccidia</taxon>
        <taxon>Eucoccidiorida</taxon>
        <taxon>Eimeriorina</taxon>
        <taxon>Eimeriidae</taxon>
        <taxon>Eimeria</taxon>
    </lineage>
</organism>
<reference evidence="2" key="1">
    <citation type="submission" date="2013-10" db="EMBL/GenBank/DDBJ databases">
        <title>Genomic analysis of the causative agents of coccidiosis in chickens.</title>
        <authorList>
            <person name="Reid A.J."/>
            <person name="Blake D."/>
            <person name="Billington K."/>
            <person name="Browne H."/>
            <person name="Dunn M."/>
            <person name="Hung S."/>
            <person name="Kawahara F."/>
            <person name="Miranda-Saavedra D."/>
            <person name="Mourier T."/>
            <person name="Nagra H."/>
            <person name="Otto T.D."/>
            <person name="Rawlings N."/>
            <person name="Sanchez A."/>
            <person name="Sanders M."/>
            <person name="Subramaniam C."/>
            <person name="Tay Y."/>
            <person name="Dear P."/>
            <person name="Doerig C."/>
            <person name="Gruber A."/>
            <person name="Parkinson J."/>
            <person name="Shirley M."/>
            <person name="Wan K.L."/>
            <person name="Berriman M."/>
            <person name="Tomley F."/>
            <person name="Pain A."/>
        </authorList>
    </citation>
    <scope>NUCLEOTIDE SEQUENCE [LARGE SCALE GENOMIC DNA]</scope>
    <source>
        <strain evidence="2">Houghton</strain>
    </source>
</reference>
<protein>
    <submittedName>
        <fullName evidence="2">Uncharacterized protein</fullName>
    </submittedName>
</protein>
<name>U6KHK9_9EIME</name>
<accession>U6KHK9</accession>
<evidence type="ECO:0000256" key="1">
    <source>
        <dbReference type="SAM" id="MobiDB-lite"/>
    </source>
</evidence>
<keyword evidence="3" id="KW-1185">Reference proteome</keyword>
<feature type="compositionally biased region" description="Low complexity" evidence="1">
    <location>
        <begin position="145"/>
        <end position="175"/>
    </location>
</feature>
<dbReference type="GeneID" id="60404271"/>
<sequence>MRGGERIDEELLKRTHLEKPALGEATDVAAVCPAPEAAGDQSPPSLVENTKTEHLPEAVEADVQAVDGTAKNSVQPIGAVLLQKLPLEALDPHKSMDKQVQQQPDSSEPPKQSRQSSADTCDTELLADGNNNSCSLQAVHEELCSSRSSRSSRSSSSSSSVRTSSAGSDSSNCSDRSNDKGKSSFSFFHQKAKSRGSESNCSTDEHQQQLLQPGDTPRFGPAAAARTSTSSSYCNLETHLDSVQQHT</sequence>
<evidence type="ECO:0000313" key="2">
    <source>
        <dbReference type="EMBL" id="CDJ36276.1"/>
    </source>
</evidence>
<reference evidence="2" key="2">
    <citation type="submission" date="2013-10" db="EMBL/GenBank/DDBJ databases">
        <authorList>
            <person name="Aslett M."/>
        </authorList>
    </citation>
    <scope>NUCLEOTIDE SEQUENCE [LARGE SCALE GENOMIC DNA]</scope>
    <source>
        <strain evidence="2">Houghton</strain>
    </source>
</reference>
<feature type="region of interest" description="Disordered" evidence="1">
    <location>
        <begin position="90"/>
        <end position="231"/>
    </location>
</feature>
<evidence type="ECO:0000313" key="3">
    <source>
        <dbReference type="Proteomes" id="UP000030744"/>
    </source>
</evidence>
<dbReference type="RefSeq" id="XP_037878565.1">
    <property type="nucleotide sequence ID" value="XM_038022711.1"/>
</dbReference>
<feature type="compositionally biased region" description="Low complexity" evidence="1">
    <location>
        <begin position="222"/>
        <end position="231"/>
    </location>
</feature>
<dbReference type="EMBL" id="HG735708">
    <property type="protein sequence ID" value="CDJ36276.1"/>
    <property type="molecule type" value="Genomic_DNA"/>
</dbReference>
<proteinExistence type="predicted"/>
<dbReference type="OrthoDB" id="348776at2759"/>
<feature type="compositionally biased region" description="Polar residues" evidence="1">
    <location>
        <begin position="98"/>
        <end position="120"/>
    </location>
</feature>